<dbReference type="RefSeq" id="XP_022671710.1">
    <property type="nucleotide sequence ID" value="XM_022815975.1"/>
</dbReference>
<dbReference type="GeneID" id="111254777"/>
<dbReference type="RefSeq" id="XP_022671713.1">
    <property type="nucleotide sequence ID" value="XM_022815978.1"/>
</dbReference>
<feature type="compositionally biased region" description="Low complexity" evidence="1">
    <location>
        <begin position="342"/>
        <end position="357"/>
    </location>
</feature>
<dbReference type="OrthoDB" id="10504727at2759"/>
<dbReference type="RefSeq" id="XP_022671712.1">
    <property type="nucleotide sequence ID" value="XM_022815977.1"/>
</dbReference>
<feature type="region of interest" description="Disordered" evidence="1">
    <location>
        <begin position="337"/>
        <end position="367"/>
    </location>
</feature>
<dbReference type="EnsemblMetazoa" id="XM_022815977">
    <property type="protein sequence ID" value="XP_022671712"/>
    <property type="gene ID" value="LOC111254777"/>
</dbReference>
<reference evidence="2" key="1">
    <citation type="submission" date="2021-01" db="UniProtKB">
        <authorList>
            <consortium name="EnsemblMetazoa"/>
        </authorList>
    </citation>
    <scope>IDENTIFICATION</scope>
</reference>
<dbReference type="EnsemblMetazoa" id="XM_022815976">
    <property type="protein sequence ID" value="XP_022671711"/>
    <property type="gene ID" value="LOC111254777"/>
</dbReference>
<dbReference type="RefSeq" id="XP_022671721.1">
    <property type="nucleotide sequence ID" value="XM_022815986.1"/>
</dbReference>
<dbReference type="EnsemblMetazoa" id="XM_022815975">
    <property type="protein sequence ID" value="XP_022671710"/>
    <property type="gene ID" value="LOC111254777"/>
</dbReference>
<dbReference type="EnsemblMetazoa" id="XM_022815984">
    <property type="protein sequence ID" value="XP_022671719"/>
    <property type="gene ID" value="LOC111254777"/>
</dbReference>
<dbReference type="Proteomes" id="UP000594260">
    <property type="component" value="Unplaced"/>
</dbReference>
<dbReference type="EnsemblMetazoa" id="XM_022815972">
    <property type="protein sequence ID" value="XP_022671707"/>
    <property type="gene ID" value="LOC111254777"/>
</dbReference>
<organism evidence="2 3">
    <name type="scientific">Varroa destructor</name>
    <name type="common">Honeybee mite</name>
    <dbReference type="NCBI Taxonomy" id="109461"/>
    <lineage>
        <taxon>Eukaryota</taxon>
        <taxon>Metazoa</taxon>
        <taxon>Ecdysozoa</taxon>
        <taxon>Arthropoda</taxon>
        <taxon>Chelicerata</taxon>
        <taxon>Arachnida</taxon>
        <taxon>Acari</taxon>
        <taxon>Parasitiformes</taxon>
        <taxon>Mesostigmata</taxon>
        <taxon>Gamasina</taxon>
        <taxon>Dermanyssoidea</taxon>
        <taxon>Varroidae</taxon>
        <taxon>Varroa</taxon>
    </lineage>
</organism>
<evidence type="ECO:0000256" key="1">
    <source>
        <dbReference type="SAM" id="MobiDB-lite"/>
    </source>
</evidence>
<evidence type="ECO:0000313" key="3">
    <source>
        <dbReference type="Proteomes" id="UP000594260"/>
    </source>
</evidence>
<dbReference type="RefSeq" id="XP_022671709.1">
    <property type="nucleotide sequence ID" value="XM_022815974.1"/>
</dbReference>
<dbReference type="EnsemblMetazoa" id="XM_022815981">
    <property type="protein sequence ID" value="XP_022671716"/>
    <property type="gene ID" value="LOC111254777"/>
</dbReference>
<proteinExistence type="predicted"/>
<dbReference type="EnsemblMetazoa" id="XM_022815971">
    <property type="protein sequence ID" value="XP_022671706"/>
    <property type="gene ID" value="LOC111254777"/>
</dbReference>
<dbReference type="EnsemblMetazoa" id="XM_022815982">
    <property type="protein sequence ID" value="XP_022671717"/>
    <property type="gene ID" value="LOC111254777"/>
</dbReference>
<dbReference type="KEGG" id="vde:111254777"/>
<dbReference type="EnsemblMetazoa" id="XM_022815970">
    <property type="protein sequence ID" value="XP_022671705"/>
    <property type="gene ID" value="LOC111254777"/>
</dbReference>
<dbReference type="RefSeq" id="XP_022671705.1">
    <property type="nucleotide sequence ID" value="XM_022815970.1"/>
</dbReference>
<accession>A0A7M7L6T5</accession>
<dbReference type="RefSeq" id="XP_022671719.1">
    <property type="nucleotide sequence ID" value="XM_022815984.1"/>
</dbReference>
<dbReference type="RefSeq" id="XP_022671714.1">
    <property type="nucleotide sequence ID" value="XM_022815979.1"/>
</dbReference>
<dbReference type="EnsemblMetazoa" id="XM_022815980">
    <property type="protein sequence ID" value="XP_022671715"/>
    <property type="gene ID" value="LOC111254777"/>
</dbReference>
<feature type="compositionally biased region" description="Polar residues" evidence="1">
    <location>
        <begin position="394"/>
        <end position="405"/>
    </location>
</feature>
<dbReference type="RefSeq" id="XP_022671707.1">
    <property type="nucleotide sequence ID" value="XM_022815972.1"/>
</dbReference>
<dbReference type="RefSeq" id="XP_022671715.1">
    <property type="nucleotide sequence ID" value="XM_022815980.1"/>
</dbReference>
<dbReference type="EnsemblMetazoa" id="XM_022815969">
    <property type="protein sequence ID" value="XP_022671704"/>
    <property type="gene ID" value="LOC111254777"/>
</dbReference>
<dbReference type="EnsemblMetazoa" id="XM_022815978">
    <property type="protein sequence ID" value="XP_022671713"/>
    <property type="gene ID" value="LOC111254777"/>
</dbReference>
<dbReference type="InParanoid" id="A0A7M7L6T5"/>
<dbReference type="RefSeq" id="XP_022671718.1">
    <property type="nucleotide sequence ID" value="XM_022815983.1"/>
</dbReference>
<dbReference type="RefSeq" id="XP_022671704.1">
    <property type="nucleotide sequence ID" value="XM_022815969.1"/>
</dbReference>
<dbReference type="AlphaFoldDB" id="A0A7M7L6T5"/>
<feature type="compositionally biased region" description="Basic and acidic residues" evidence="1">
    <location>
        <begin position="311"/>
        <end position="321"/>
    </location>
</feature>
<feature type="compositionally biased region" description="Polar residues" evidence="1">
    <location>
        <begin position="420"/>
        <end position="433"/>
    </location>
</feature>
<feature type="region of interest" description="Disordered" evidence="1">
    <location>
        <begin position="385"/>
        <end position="443"/>
    </location>
</feature>
<feature type="region of interest" description="Disordered" evidence="1">
    <location>
        <begin position="306"/>
        <end position="325"/>
    </location>
</feature>
<dbReference type="EnsemblMetazoa" id="XM_022815973">
    <property type="protein sequence ID" value="XP_022671708"/>
    <property type="gene ID" value="LOC111254777"/>
</dbReference>
<dbReference type="EnsemblMetazoa" id="XM_022815986">
    <property type="protein sequence ID" value="XP_022671721"/>
    <property type="gene ID" value="LOC111254777"/>
</dbReference>
<dbReference type="RefSeq" id="XP_022671711.1">
    <property type="nucleotide sequence ID" value="XM_022815976.1"/>
</dbReference>
<protein>
    <submittedName>
        <fullName evidence="2">Uncharacterized protein</fullName>
    </submittedName>
</protein>
<dbReference type="EnsemblMetazoa" id="XM_022815983">
    <property type="protein sequence ID" value="XP_022671718"/>
    <property type="gene ID" value="LOC111254777"/>
</dbReference>
<dbReference type="RefSeq" id="XP_022671706.1">
    <property type="nucleotide sequence ID" value="XM_022815971.1"/>
</dbReference>
<dbReference type="EnsemblMetazoa" id="XM_022815974">
    <property type="protein sequence ID" value="XP_022671709"/>
    <property type="gene ID" value="LOC111254777"/>
</dbReference>
<sequence length="443" mass="51660">MAVAFQDDFETVQSLAEQMIYKEPFRPPEPVEDGELIDSDTDGLNHRQYKSPLECGFKQTEAKPAIFYKILCDEDIRIREQIRIEKRRRIAQEVSVFVKAEHRPIVNELEQQRRRIPNKNEIEFKERRMREVIFNELKDMWRSGHYIDRPENVHPFIRGDSGEFSEERALRRRLFRGCFREFVNDCRNPTKRNNLGMSYPTSPYGDGHHHYHQSRIPDSHFRNRERHHHDYRHGPDRSRSVLESITWTAEEVRLYYECMAKYNVRPVLPIRHTRTHAMPNVSDNMSYQSQDGFDIAFAEHSRRRHYGRPYKGRERDYRSSLEPENGSNRLIAYHNESASPQPESYSTLPLTPSTSHDPTPPIRDDASNEMVDATDECKAILHSQSPQHLPADLSPTSSGVASTPPLNKDSATIFVDELQENANSEPAQPTNGETGEIDLYDDL</sequence>
<dbReference type="RefSeq" id="XP_022671717.1">
    <property type="nucleotide sequence ID" value="XM_022815982.1"/>
</dbReference>
<dbReference type="RefSeq" id="XP_022671708.1">
    <property type="nucleotide sequence ID" value="XM_022815973.1"/>
</dbReference>
<evidence type="ECO:0000313" key="2">
    <source>
        <dbReference type="EnsemblMetazoa" id="XP_022671710"/>
    </source>
</evidence>
<name>A0A7M7L6T5_VARDE</name>
<dbReference type="RefSeq" id="XP_022671716.1">
    <property type="nucleotide sequence ID" value="XM_022815981.1"/>
</dbReference>
<dbReference type="EnsemblMetazoa" id="XM_022815979">
    <property type="protein sequence ID" value="XP_022671714"/>
    <property type="gene ID" value="LOC111254777"/>
</dbReference>
<keyword evidence="3" id="KW-1185">Reference proteome</keyword>